<name>A0A9Q0W6N8_SALPP</name>
<evidence type="ECO:0008006" key="4">
    <source>
        <dbReference type="Google" id="ProtNLM"/>
    </source>
</evidence>
<dbReference type="GO" id="GO:0030692">
    <property type="term" value="C:Noc4p-Nop14p complex"/>
    <property type="evidence" value="ECO:0007669"/>
    <property type="project" value="TreeGrafter"/>
</dbReference>
<feature type="region of interest" description="Disordered" evidence="1">
    <location>
        <begin position="247"/>
        <end position="271"/>
    </location>
</feature>
<dbReference type="PANTHER" id="PTHR12455">
    <property type="entry name" value="NUCLEOLAR COMPLEX PROTEIN 4"/>
    <property type="match status" value="1"/>
</dbReference>
<reference evidence="2" key="2">
    <citation type="journal article" date="2023" name="Int. J. Mol. Sci.">
        <title>De Novo Assembly and Annotation of 11 Diverse Shrub Willow (Salix) Genomes Reveals Novel Gene Organization in Sex-Linked Regions.</title>
        <authorList>
            <person name="Hyden B."/>
            <person name="Feng K."/>
            <person name="Yates T.B."/>
            <person name="Jawdy S."/>
            <person name="Cereghino C."/>
            <person name="Smart L.B."/>
            <person name="Muchero W."/>
        </authorList>
    </citation>
    <scope>NUCLEOTIDE SEQUENCE</scope>
    <source>
        <tissue evidence="2">Shoot tip</tissue>
    </source>
</reference>
<organism evidence="2 3">
    <name type="scientific">Salix purpurea</name>
    <name type="common">Purple osier willow</name>
    <dbReference type="NCBI Taxonomy" id="77065"/>
    <lineage>
        <taxon>Eukaryota</taxon>
        <taxon>Viridiplantae</taxon>
        <taxon>Streptophyta</taxon>
        <taxon>Embryophyta</taxon>
        <taxon>Tracheophyta</taxon>
        <taxon>Spermatophyta</taxon>
        <taxon>Magnoliopsida</taxon>
        <taxon>eudicotyledons</taxon>
        <taxon>Gunneridae</taxon>
        <taxon>Pentapetalae</taxon>
        <taxon>rosids</taxon>
        <taxon>fabids</taxon>
        <taxon>Malpighiales</taxon>
        <taxon>Salicaceae</taxon>
        <taxon>Saliceae</taxon>
        <taxon>Salix</taxon>
    </lineage>
</organism>
<sequence length="391" mass="44008">MAAAPPAPITKPRNTKKHSLRELKTLGNQLLSSRAHINNLPLLLTCISPNFPPQHVLESLLSLHSFFSPLLPELPSSSRRPAHNKDNDEPDTDVIYKTWLRSKFDEFVISLIDVAVSPKSEDALKEVVLDTLMEFIRTGNGGRFNSAIYHRFLVHIVQSTESLDFVLELLASKYFKYIDKFAKNLEAKDISDGKTESGDKVGDSDSRESLELSICKIHYIISNIPLLEDPKQDSDYELWGGSGFSVKQGEAKGPSHHLKTEDKDLKSEKHDNDSLSAGNYAKKMKLKFTKAWISFLRLPLPIDVYKEVLSNLHQAVIPHLSNPIMLCDFLTRSYDIGGVVSVMALSGLFILMTKHGLEYPKLLRKTLCARSYLPSLWQNTGRNFFSSLILV</sequence>
<dbReference type="EMBL" id="JAPFFK010000006">
    <property type="protein sequence ID" value="KAJ6759985.1"/>
    <property type="molecule type" value="Genomic_DNA"/>
</dbReference>
<feature type="compositionally biased region" description="Basic and acidic residues" evidence="1">
    <location>
        <begin position="258"/>
        <end position="271"/>
    </location>
</feature>
<evidence type="ECO:0000256" key="1">
    <source>
        <dbReference type="SAM" id="MobiDB-lite"/>
    </source>
</evidence>
<dbReference type="GO" id="GO:0032040">
    <property type="term" value="C:small-subunit processome"/>
    <property type="evidence" value="ECO:0007669"/>
    <property type="project" value="TreeGrafter"/>
</dbReference>
<comment type="caution">
    <text evidence="2">The sequence shown here is derived from an EMBL/GenBank/DDBJ whole genome shotgun (WGS) entry which is preliminary data.</text>
</comment>
<proteinExistence type="predicted"/>
<keyword evidence="3" id="KW-1185">Reference proteome</keyword>
<dbReference type="Proteomes" id="UP001151532">
    <property type="component" value="Chromosome 15Z"/>
</dbReference>
<evidence type="ECO:0000313" key="3">
    <source>
        <dbReference type="Proteomes" id="UP001151532"/>
    </source>
</evidence>
<accession>A0A9Q0W6N8</accession>
<evidence type="ECO:0000313" key="2">
    <source>
        <dbReference type="EMBL" id="KAJ6759985.1"/>
    </source>
</evidence>
<dbReference type="OrthoDB" id="10263185at2759"/>
<dbReference type="GO" id="GO:0042254">
    <property type="term" value="P:ribosome biogenesis"/>
    <property type="evidence" value="ECO:0007669"/>
    <property type="project" value="InterPro"/>
</dbReference>
<gene>
    <name evidence="2" type="ORF">OIU79_024948</name>
</gene>
<reference evidence="2" key="1">
    <citation type="submission" date="2022-11" db="EMBL/GenBank/DDBJ databases">
        <authorList>
            <person name="Hyden B.L."/>
            <person name="Feng K."/>
            <person name="Yates T."/>
            <person name="Jawdy S."/>
            <person name="Smart L.B."/>
            <person name="Muchero W."/>
        </authorList>
    </citation>
    <scope>NUCLEOTIDE SEQUENCE</scope>
    <source>
        <tissue evidence="2">Shoot tip</tissue>
    </source>
</reference>
<dbReference type="AlphaFoldDB" id="A0A9Q0W6N8"/>
<dbReference type="PANTHER" id="PTHR12455:SF0">
    <property type="entry name" value="NUCLEOLAR COMPLEX PROTEIN 4 HOMOLOG"/>
    <property type="match status" value="1"/>
</dbReference>
<dbReference type="InterPro" id="IPR027193">
    <property type="entry name" value="Noc4"/>
</dbReference>
<protein>
    <recommendedName>
        <fullName evidence="4">CCAAT-binding factor domain-containing protein</fullName>
    </recommendedName>
</protein>